<dbReference type="Pfam" id="PF13416">
    <property type="entry name" value="SBP_bac_8"/>
    <property type="match status" value="1"/>
</dbReference>
<proteinExistence type="predicted"/>
<evidence type="ECO:0000256" key="1">
    <source>
        <dbReference type="ARBA" id="ARBA00022729"/>
    </source>
</evidence>
<reference evidence="3" key="1">
    <citation type="submission" date="2022-08" db="EMBL/GenBank/DDBJ databases">
        <authorList>
            <person name="Deng Y."/>
            <person name="Han X.-F."/>
            <person name="Zhang Y.-Q."/>
        </authorList>
    </citation>
    <scope>NUCLEOTIDE SEQUENCE</scope>
    <source>
        <strain evidence="3">CPCC 203386</strain>
    </source>
</reference>
<evidence type="ECO:0000313" key="3">
    <source>
        <dbReference type="EMBL" id="MCS5735743.1"/>
    </source>
</evidence>
<feature type="chain" id="PRO_5047097213" evidence="2">
    <location>
        <begin position="25"/>
        <end position="374"/>
    </location>
</feature>
<keyword evidence="4" id="KW-1185">Reference proteome</keyword>
<dbReference type="SUPFAM" id="SSF53850">
    <property type="entry name" value="Periplasmic binding protein-like II"/>
    <property type="match status" value="1"/>
</dbReference>
<organism evidence="3 4">
    <name type="scientific">Herbiconiux daphne</name>
    <dbReference type="NCBI Taxonomy" id="2970914"/>
    <lineage>
        <taxon>Bacteria</taxon>
        <taxon>Bacillati</taxon>
        <taxon>Actinomycetota</taxon>
        <taxon>Actinomycetes</taxon>
        <taxon>Micrococcales</taxon>
        <taxon>Microbacteriaceae</taxon>
        <taxon>Herbiconiux</taxon>
    </lineage>
</organism>
<dbReference type="PROSITE" id="PS51257">
    <property type="entry name" value="PROKAR_LIPOPROTEIN"/>
    <property type="match status" value="1"/>
</dbReference>
<evidence type="ECO:0000256" key="2">
    <source>
        <dbReference type="SAM" id="SignalP"/>
    </source>
</evidence>
<feature type="signal peptide" evidence="2">
    <location>
        <begin position="1"/>
        <end position="24"/>
    </location>
</feature>
<dbReference type="RefSeq" id="WP_259540752.1">
    <property type="nucleotide sequence ID" value="NZ_JANLCJ010000008.1"/>
</dbReference>
<accession>A0ABT2H791</accession>
<keyword evidence="1 2" id="KW-0732">Signal</keyword>
<dbReference type="Gene3D" id="3.40.190.10">
    <property type="entry name" value="Periplasmic binding protein-like II"/>
    <property type="match status" value="2"/>
</dbReference>
<protein>
    <submittedName>
        <fullName evidence="3">Extracellular solute-binding protein</fullName>
    </submittedName>
</protein>
<dbReference type="Proteomes" id="UP001165586">
    <property type="component" value="Unassembled WGS sequence"/>
</dbReference>
<evidence type="ECO:0000313" key="4">
    <source>
        <dbReference type="Proteomes" id="UP001165586"/>
    </source>
</evidence>
<dbReference type="PANTHER" id="PTHR30006">
    <property type="entry name" value="THIAMINE-BINDING PERIPLASMIC PROTEIN-RELATED"/>
    <property type="match status" value="1"/>
</dbReference>
<name>A0ABT2H791_9MICO</name>
<sequence>MSTSQQRRIAVGLSLFTASALALSACSGGTTPPPSDGPVEVPGATAEGNAFMNELYDSALEAGATDVVIYGPGPSTSKPLYDAFTARFPGITVVPQDAPDSQAITKLQAEAEAGSRIADLFMSGTGAVVQAAKVPDVCTATDIQTAPADWQVETIADGLVLPYSLRYMTLIYNTDNVTAEEAPRTWDDLLDPRWKGKLVMGDPTIAGGVRYVLTGLLVPETADTWGTDYLDKLAAQDIVYGTAEAAVPADVASGRGDVGVAVFSGYATSQKAKGAPIEIVFPMDDGGSYIIDSSICSVQDAPHKDAALLFSNWLFSSEGQTAIAELDDAYGTVPGAPGPEGAPSFDQLKYLPRANPTPGFNEPYFAEINEAFAK</sequence>
<comment type="caution">
    <text evidence="3">The sequence shown here is derived from an EMBL/GenBank/DDBJ whole genome shotgun (WGS) entry which is preliminary data.</text>
</comment>
<dbReference type="InterPro" id="IPR006059">
    <property type="entry name" value="SBP"/>
</dbReference>
<gene>
    <name evidence="3" type="ORF">N1032_18540</name>
</gene>
<dbReference type="EMBL" id="JANLCJ010000008">
    <property type="protein sequence ID" value="MCS5735743.1"/>
    <property type="molecule type" value="Genomic_DNA"/>
</dbReference>